<organism evidence="2 3">
    <name type="scientific">Cylicocyclus nassatus</name>
    <name type="common">Nematode worm</name>
    <dbReference type="NCBI Taxonomy" id="53992"/>
    <lineage>
        <taxon>Eukaryota</taxon>
        <taxon>Metazoa</taxon>
        <taxon>Ecdysozoa</taxon>
        <taxon>Nematoda</taxon>
        <taxon>Chromadorea</taxon>
        <taxon>Rhabditida</taxon>
        <taxon>Rhabditina</taxon>
        <taxon>Rhabditomorpha</taxon>
        <taxon>Strongyloidea</taxon>
        <taxon>Strongylidae</taxon>
        <taxon>Cylicocyclus</taxon>
    </lineage>
</organism>
<dbReference type="EMBL" id="CATQJL010000001">
    <property type="protein sequence ID" value="CAJ0588213.1"/>
    <property type="molecule type" value="Genomic_DNA"/>
</dbReference>
<accession>A0AA36DIG2</accession>
<evidence type="ECO:0000256" key="1">
    <source>
        <dbReference type="SAM" id="MobiDB-lite"/>
    </source>
</evidence>
<sequence length="128" mass="13715">MRNDINGDLLIDAKDESQACPAIVRKRTYIPPGASKVVTVSYMQGSPACMFCSNSEKIPDGVCEQSAEGETRIPVTNESSEPMVLQKGQAIGEFEKGDWVDSKEAENAGSNESTSKKRQAAKTFAAPG</sequence>
<feature type="region of interest" description="Disordered" evidence="1">
    <location>
        <begin position="102"/>
        <end position="128"/>
    </location>
</feature>
<gene>
    <name evidence="2" type="ORF">CYNAS_LOCUS196</name>
</gene>
<name>A0AA36DIG2_CYLNA</name>
<keyword evidence="3" id="KW-1185">Reference proteome</keyword>
<comment type="caution">
    <text evidence="2">The sequence shown here is derived from an EMBL/GenBank/DDBJ whole genome shotgun (WGS) entry which is preliminary data.</text>
</comment>
<dbReference type="Proteomes" id="UP001176961">
    <property type="component" value="Unassembled WGS sequence"/>
</dbReference>
<dbReference type="AlphaFoldDB" id="A0AA36DIG2"/>
<proteinExistence type="predicted"/>
<protein>
    <submittedName>
        <fullName evidence="2">Uncharacterized protein</fullName>
    </submittedName>
</protein>
<evidence type="ECO:0000313" key="2">
    <source>
        <dbReference type="EMBL" id="CAJ0588213.1"/>
    </source>
</evidence>
<evidence type="ECO:0000313" key="3">
    <source>
        <dbReference type="Proteomes" id="UP001176961"/>
    </source>
</evidence>
<reference evidence="2" key="1">
    <citation type="submission" date="2023-07" db="EMBL/GenBank/DDBJ databases">
        <authorList>
            <consortium name="CYATHOMIX"/>
        </authorList>
    </citation>
    <scope>NUCLEOTIDE SEQUENCE</scope>
    <source>
        <strain evidence="2">N/A</strain>
    </source>
</reference>